<feature type="transmembrane region" description="Helical" evidence="1">
    <location>
        <begin position="6"/>
        <end position="30"/>
    </location>
</feature>
<dbReference type="OrthoDB" id="946849at2"/>
<dbReference type="Proteomes" id="UP000256373">
    <property type="component" value="Unassembled WGS sequence"/>
</dbReference>
<proteinExistence type="predicted"/>
<organism evidence="2 3">
    <name type="scientific">Dyadobacter luteus</name>
    <dbReference type="NCBI Taxonomy" id="2259619"/>
    <lineage>
        <taxon>Bacteria</taxon>
        <taxon>Pseudomonadati</taxon>
        <taxon>Bacteroidota</taxon>
        <taxon>Cytophagia</taxon>
        <taxon>Cytophagales</taxon>
        <taxon>Spirosomataceae</taxon>
        <taxon>Dyadobacter</taxon>
    </lineage>
</organism>
<feature type="transmembrane region" description="Helical" evidence="1">
    <location>
        <begin position="42"/>
        <end position="62"/>
    </location>
</feature>
<feature type="transmembrane region" description="Helical" evidence="1">
    <location>
        <begin position="162"/>
        <end position="187"/>
    </location>
</feature>
<dbReference type="RefSeq" id="WP_115831266.1">
    <property type="nucleotide sequence ID" value="NZ_QNUL01000008.1"/>
</dbReference>
<keyword evidence="1" id="KW-0812">Transmembrane</keyword>
<protein>
    <submittedName>
        <fullName evidence="2">Uncharacterized protein</fullName>
    </submittedName>
</protein>
<feature type="transmembrane region" description="Helical" evidence="1">
    <location>
        <begin position="94"/>
        <end position="112"/>
    </location>
</feature>
<evidence type="ECO:0000256" key="1">
    <source>
        <dbReference type="SAM" id="Phobius"/>
    </source>
</evidence>
<feature type="transmembrane region" description="Helical" evidence="1">
    <location>
        <begin position="68"/>
        <end position="87"/>
    </location>
</feature>
<keyword evidence="3" id="KW-1185">Reference proteome</keyword>
<keyword evidence="1" id="KW-0472">Membrane</keyword>
<comment type="caution">
    <text evidence="2">The sequence shown here is derived from an EMBL/GenBank/DDBJ whole genome shotgun (WGS) entry which is preliminary data.</text>
</comment>
<gene>
    <name evidence="2" type="ORF">DSL64_12665</name>
</gene>
<accession>A0A3D8YBD1</accession>
<keyword evidence="1" id="KW-1133">Transmembrane helix</keyword>
<name>A0A3D8YBD1_9BACT</name>
<feature type="transmembrane region" description="Helical" evidence="1">
    <location>
        <begin position="132"/>
        <end position="150"/>
    </location>
</feature>
<dbReference type="EMBL" id="QNUL01000008">
    <property type="protein sequence ID" value="REA61293.1"/>
    <property type="molecule type" value="Genomic_DNA"/>
</dbReference>
<reference evidence="2 3" key="1">
    <citation type="submission" date="2018-07" db="EMBL/GenBank/DDBJ databases">
        <title>Dyadobacter roseus sp. nov., isolated from rose rhizosphere soil.</title>
        <authorList>
            <person name="Chen L."/>
        </authorList>
    </citation>
    <scope>NUCLEOTIDE SEQUENCE [LARGE SCALE GENOMIC DNA]</scope>
    <source>
        <strain evidence="2 3">RS19</strain>
    </source>
</reference>
<feature type="transmembrane region" description="Helical" evidence="1">
    <location>
        <begin position="207"/>
        <end position="226"/>
    </location>
</feature>
<evidence type="ECO:0000313" key="3">
    <source>
        <dbReference type="Proteomes" id="UP000256373"/>
    </source>
</evidence>
<evidence type="ECO:0000313" key="2">
    <source>
        <dbReference type="EMBL" id="REA61293.1"/>
    </source>
</evidence>
<dbReference type="AlphaFoldDB" id="A0A3D8YBD1"/>
<sequence>MIDKYLYYFNYDILAGTSVVITLLPLILIIYRKAYIDPSFRLLLFFLISKLIIDLAMFHLAATRANNLALFNATIVIRYVLLSGMFYSKFEREAIRRFILPVSVIFSIFTLWDIWQCNENLSNLHLHRLVQYSATAESILMILLVLLYFYELIRSLKIPNLLTFPFFWVCAGLLLYYSSMVFVAPALHYAAQWDSIMKIGLLDRIPYIFDIVSVLLFSMGILVFSARHYARN</sequence>